<dbReference type="Pfam" id="PF04542">
    <property type="entry name" value="Sigma70_r2"/>
    <property type="match status" value="1"/>
</dbReference>
<dbReference type="PROSITE" id="PS01063">
    <property type="entry name" value="SIGMA70_ECF"/>
    <property type="match status" value="1"/>
</dbReference>
<feature type="domain" description="RNA polymerase sigma-70 region 2" evidence="7">
    <location>
        <begin position="39"/>
        <end position="104"/>
    </location>
</feature>
<dbReference type="InterPro" id="IPR014284">
    <property type="entry name" value="RNA_pol_sigma-70_dom"/>
</dbReference>
<dbReference type="Gene3D" id="1.10.1740.10">
    <property type="match status" value="1"/>
</dbReference>
<evidence type="ECO:0000256" key="4">
    <source>
        <dbReference type="ARBA" id="ARBA00023125"/>
    </source>
</evidence>
<dbReference type="InterPro" id="IPR036388">
    <property type="entry name" value="WH-like_DNA-bd_sf"/>
</dbReference>
<evidence type="ECO:0000256" key="6">
    <source>
        <dbReference type="RuleBase" id="RU000716"/>
    </source>
</evidence>
<dbReference type="GO" id="GO:0006352">
    <property type="term" value="P:DNA-templated transcription initiation"/>
    <property type="evidence" value="ECO:0007669"/>
    <property type="project" value="InterPro"/>
</dbReference>
<comment type="similarity">
    <text evidence="1 6">Belongs to the sigma-70 factor family. ECF subfamily.</text>
</comment>
<dbReference type="InterPro" id="IPR000838">
    <property type="entry name" value="RNA_pol_sigma70_ECF_CS"/>
</dbReference>
<keyword evidence="3 6" id="KW-0731">Sigma factor</keyword>
<dbReference type="InterPro" id="IPR013325">
    <property type="entry name" value="RNA_pol_sigma_r2"/>
</dbReference>
<evidence type="ECO:0000259" key="8">
    <source>
        <dbReference type="Pfam" id="PF08281"/>
    </source>
</evidence>
<evidence type="ECO:0000313" key="9">
    <source>
        <dbReference type="EMBL" id="USJ26293.1"/>
    </source>
</evidence>
<protein>
    <recommendedName>
        <fullName evidence="6">RNA polymerase sigma factor</fullName>
    </recommendedName>
</protein>
<dbReference type="PANTHER" id="PTHR43133:SF51">
    <property type="entry name" value="RNA POLYMERASE SIGMA FACTOR"/>
    <property type="match status" value="1"/>
</dbReference>
<evidence type="ECO:0000313" key="10">
    <source>
        <dbReference type="Proteomes" id="UP001055460"/>
    </source>
</evidence>
<dbReference type="EMBL" id="CP098808">
    <property type="protein sequence ID" value="USJ26293.1"/>
    <property type="molecule type" value="Genomic_DNA"/>
</dbReference>
<keyword evidence="9" id="KW-0614">Plasmid</keyword>
<reference evidence="9" key="1">
    <citation type="submission" date="2022-06" db="EMBL/GenBank/DDBJ databases">
        <title>Physiological and biochemical characterization and genomic elucidation of a strain of the genus Ensifer adhaerens M8 that combines arsenic oxidation and chromium reduction.</title>
        <authorList>
            <person name="Li X."/>
            <person name="Yu c."/>
        </authorList>
    </citation>
    <scope>NUCLEOTIDE SEQUENCE</scope>
    <source>
        <strain evidence="9">M8</strain>
        <plasmid evidence="9">pA</plasmid>
    </source>
</reference>
<dbReference type="GO" id="GO:0016987">
    <property type="term" value="F:sigma factor activity"/>
    <property type="evidence" value="ECO:0007669"/>
    <property type="project" value="UniProtKB-KW"/>
</dbReference>
<keyword evidence="2 6" id="KW-0805">Transcription regulation</keyword>
<dbReference type="Gene3D" id="1.10.10.10">
    <property type="entry name" value="Winged helix-like DNA-binding domain superfamily/Winged helix DNA-binding domain"/>
    <property type="match status" value="1"/>
</dbReference>
<dbReference type="RefSeq" id="WP_252160772.1">
    <property type="nucleotide sequence ID" value="NZ_CP098808.1"/>
</dbReference>
<dbReference type="NCBIfam" id="NF008888">
    <property type="entry name" value="PRK11922.1"/>
    <property type="match status" value="1"/>
</dbReference>
<evidence type="ECO:0000256" key="1">
    <source>
        <dbReference type="ARBA" id="ARBA00010641"/>
    </source>
</evidence>
<accession>A0A9Q8YC81</accession>
<name>A0A9Q8YC81_ENSAD</name>
<organism evidence="9 10">
    <name type="scientific">Ensifer adhaerens</name>
    <name type="common">Sinorhizobium morelense</name>
    <dbReference type="NCBI Taxonomy" id="106592"/>
    <lineage>
        <taxon>Bacteria</taxon>
        <taxon>Pseudomonadati</taxon>
        <taxon>Pseudomonadota</taxon>
        <taxon>Alphaproteobacteria</taxon>
        <taxon>Hyphomicrobiales</taxon>
        <taxon>Rhizobiaceae</taxon>
        <taxon>Sinorhizobium/Ensifer group</taxon>
        <taxon>Ensifer</taxon>
    </lineage>
</organism>
<dbReference type="InterPro" id="IPR013249">
    <property type="entry name" value="RNA_pol_sigma70_r4_t2"/>
</dbReference>
<evidence type="ECO:0000256" key="3">
    <source>
        <dbReference type="ARBA" id="ARBA00023082"/>
    </source>
</evidence>
<keyword evidence="4 6" id="KW-0238">DNA-binding</keyword>
<dbReference type="GO" id="GO:0003677">
    <property type="term" value="F:DNA binding"/>
    <property type="evidence" value="ECO:0007669"/>
    <property type="project" value="UniProtKB-KW"/>
</dbReference>
<evidence type="ECO:0000256" key="5">
    <source>
        <dbReference type="ARBA" id="ARBA00023163"/>
    </source>
</evidence>
<gene>
    <name evidence="9" type="ORF">NE863_20210</name>
</gene>
<evidence type="ECO:0000259" key="7">
    <source>
        <dbReference type="Pfam" id="PF04542"/>
    </source>
</evidence>
<dbReference type="InterPro" id="IPR007627">
    <property type="entry name" value="RNA_pol_sigma70_r2"/>
</dbReference>
<geneLocation type="plasmid" evidence="9 10">
    <name>pA</name>
</geneLocation>
<evidence type="ECO:0000256" key="2">
    <source>
        <dbReference type="ARBA" id="ARBA00023015"/>
    </source>
</evidence>
<dbReference type="AlphaFoldDB" id="A0A9Q8YC81"/>
<dbReference type="CDD" id="cd06171">
    <property type="entry name" value="Sigma70_r4"/>
    <property type="match status" value="1"/>
</dbReference>
<dbReference type="InterPro" id="IPR013324">
    <property type="entry name" value="RNA_pol_sigma_r3/r4-like"/>
</dbReference>
<dbReference type="PANTHER" id="PTHR43133">
    <property type="entry name" value="RNA POLYMERASE ECF-TYPE SIGMA FACTO"/>
    <property type="match status" value="1"/>
</dbReference>
<sequence length="233" mass="26211">MMKDAVQTKPATAEADHLTDETLVERALARDPEAFRIIMTRHNQRLFRIARAVVRNDSIAEDVVQEAYLRAFEHLETFRGDASLATWLHRVVLNEALGRLRRSATRREVPLATDNAGAEIVPFPNAANADDPERSLAQRQILRLVEEAADALPEAFRLVFTARVIEAMSVEETAALLSINPKTVRSRLYRARQLVRQQIDRQVGPVLLNAFPFAGRRCARLTEAVMHRLGLSG</sequence>
<dbReference type="SUPFAM" id="SSF88659">
    <property type="entry name" value="Sigma3 and sigma4 domains of RNA polymerase sigma factors"/>
    <property type="match status" value="1"/>
</dbReference>
<dbReference type="NCBIfam" id="TIGR02937">
    <property type="entry name" value="sigma70-ECF"/>
    <property type="match status" value="1"/>
</dbReference>
<dbReference type="Pfam" id="PF08281">
    <property type="entry name" value="Sigma70_r4_2"/>
    <property type="match status" value="1"/>
</dbReference>
<proteinExistence type="inferred from homology"/>
<dbReference type="SUPFAM" id="SSF88946">
    <property type="entry name" value="Sigma2 domain of RNA polymerase sigma factors"/>
    <property type="match status" value="1"/>
</dbReference>
<keyword evidence="5 6" id="KW-0804">Transcription</keyword>
<dbReference type="InterPro" id="IPR039425">
    <property type="entry name" value="RNA_pol_sigma-70-like"/>
</dbReference>
<dbReference type="Proteomes" id="UP001055460">
    <property type="component" value="Plasmid pA"/>
</dbReference>
<feature type="domain" description="RNA polymerase sigma factor 70 region 4 type 2" evidence="8">
    <location>
        <begin position="143"/>
        <end position="193"/>
    </location>
</feature>